<keyword evidence="4" id="KW-1003">Cell membrane</keyword>
<proteinExistence type="inferred from homology"/>
<evidence type="ECO:0000256" key="8">
    <source>
        <dbReference type="ARBA" id="ARBA00023136"/>
    </source>
</evidence>
<keyword evidence="6 9" id="KW-0812">Transmembrane</keyword>
<feature type="transmembrane region" description="Helical" evidence="9">
    <location>
        <begin position="118"/>
        <end position="140"/>
    </location>
</feature>
<keyword evidence="12" id="KW-1185">Reference proteome</keyword>
<keyword evidence="5" id="KW-0762">Sugar transport</keyword>
<feature type="transmembrane region" description="Helical" evidence="9">
    <location>
        <begin position="152"/>
        <end position="173"/>
    </location>
</feature>
<evidence type="ECO:0000256" key="2">
    <source>
        <dbReference type="ARBA" id="ARBA00009047"/>
    </source>
</evidence>
<dbReference type="GO" id="GO:0005886">
    <property type="term" value="C:plasma membrane"/>
    <property type="evidence" value="ECO:0007669"/>
    <property type="project" value="UniProtKB-SubCell"/>
</dbReference>
<comment type="caution">
    <text evidence="11">The sequence shown here is derived from an EMBL/GenBank/DDBJ whole genome shotgun (WGS) entry which is preliminary data.</text>
</comment>
<feature type="transmembrane region" description="Helical" evidence="9">
    <location>
        <begin position="194"/>
        <end position="216"/>
    </location>
</feature>
<keyword evidence="7 9" id="KW-1133">Transmembrane helix</keyword>
<evidence type="ECO:0000259" key="10">
    <source>
        <dbReference type="PROSITE" id="PS50928"/>
    </source>
</evidence>
<reference evidence="11 12" key="1">
    <citation type="journal article" date="2009" name="Int. J. Syst. Evol. Microbiol.">
        <title>Paenibacillus contaminans sp. nov., isolated from a contaminated laboratory plate.</title>
        <authorList>
            <person name="Chou J.H."/>
            <person name="Lee J.H."/>
            <person name="Lin M.C."/>
            <person name="Chang P.S."/>
            <person name="Arun A.B."/>
            <person name="Young C.C."/>
            <person name="Chen W.M."/>
        </authorList>
    </citation>
    <scope>NUCLEOTIDE SEQUENCE [LARGE SCALE GENOMIC DNA]</scope>
    <source>
        <strain evidence="11 12">CKOBP-6</strain>
    </source>
</reference>
<dbReference type="Proteomes" id="UP000250369">
    <property type="component" value="Unassembled WGS sequence"/>
</dbReference>
<dbReference type="InterPro" id="IPR035906">
    <property type="entry name" value="MetI-like_sf"/>
</dbReference>
<dbReference type="SUPFAM" id="SSF161098">
    <property type="entry name" value="MetI-like"/>
    <property type="match status" value="1"/>
</dbReference>
<evidence type="ECO:0000256" key="9">
    <source>
        <dbReference type="RuleBase" id="RU363032"/>
    </source>
</evidence>
<dbReference type="GO" id="GO:0055085">
    <property type="term" value="P:transmembrane transport"/>
    <property type="evidence" value="ECO:0007669"/>
    <property type="project" value="InterPro"/>
</dbReference>
<keyword evidence="8 9" id="KW-0472">Membrane</keyword>
<dbReference type="EMBL" id="QMFB01000014">
    <property type="protein sequence ID" value="RAV19079.1"/>
    <property type="molecule type" value="Genomic_DNA"/>
</dbReference>
<evidence type="ECO:0000256" key="5">
    <source>
        <dbReference type="ARBA" id="ARBA00022597"/>
    </source>
</evidence>
<dbReference type="OrthoDB" id="9810086at2"/>
<feature type="transmembrane region" description="Helical" evidence="9">
    <location>
        <begin position="16"/>
        <end position="37"/>
    </location>
</feature>
<dbReference type="AlphaFoldDB" id="A0A329MGP2"/>
<dbReference type="PROSITE" id="PS50928">
    <property type="entry name" value="ABC_TM1"/>
    <property type="match status" value="1"/>
</dbReference>
<dbReference type="InterPro" id="IPR050901">
    <property type="entry name" value="BP-dep_ABC_trans_perm"/>
</dbReference>
<evidence type="ECO:0000256" key="3">
    <source>
        <dbReference type="ARBA" id="ARBA00022448"/>
    </source>
</evidence>
<dbReference type="PANTHER" id="PTHR32243">
    <property type="entry name" value="MALTOSE TRANSPORT SYSTEM PERMEASE-RELATED"/>
    <property type="match status" value="1"/>
</dbReference>
<feature type="domain" description="ABC transmembrane type-1" evidence="10">
    <location>
        <begin position="82"/>
        <end position="273"/>
    </location>
</feature>
<sequence length="287" mass="32572">MEQSARNKRSGIFKKTAIYVLVGLICLFAVFPFLWMIDISLKPQSEIYQNPPTLWPSELNWNGYKQMLNFGADDNLNFIKWFLNSTLVSVMTTLFAIIISTLGGYAMSRFKFRGRMGIGYIILITQMLPGSLLMIPMYIIMRDLNLLNTHMALVLAYTTFAVPFCTWMLKGYFDTISPTIDEAAMVDGANRFTTFWRIILPLTLPGLVVTAIFSFITSWNEFLFAFTLLNGADMWTLSVGIASFQGQYIVNWDYIMAGSALTTLPIVLIFWSMEKYLVRGMTAGAVK</sequence>
<gene>
    <name evidence="11" type="ORF">DQG23_22775</name>
</gene>
<dbReference type="Gene3D" id="1.10.3720.10">
    <property type="entry name" value="MetI-like"/>
    <property type="match status" value="1"/>
</dbReference>
<comment type="similarity">
    <text evidence="2">Belongs to the binding-protein-dependent transport system permease family. MalFG subfamily.</text>
</comment>
<evidence type="ECO:0000313" key="11">
    <source>
        <dbReference type="EMBL" id="RAV19079.1"/>
    </source>
</evidence>
<evidence type="ECO:0000256" key="1">
    <source>
        <dbReference type="ARBA" id="ARBA00004651"/>
    </source>
</evidence>
<feature type="transmembrane region" description="Helical" evidence="9">
    <location>
        <begin position="81"/>
        <end position="106"/>
    </location>
</feature>
<name>A0A329MGP2_9BACL</name>
<accession>A0A329MGP2</accession>
<keyword evidence="3 9" id="KW-0813">Transport</keyword>
<dbReference type="Pfam" id="PF00528">
    <property type="entry name" value="BPD_transp_1"/>
    <property type="match status" value="1"/>
</dbReference>
<evidence type="ECO:0000313" key="12">
    <source>
        <dbReference type="Proteomes" id="UP000250369"/>
    </source>
</evidence>
<protein>
    <submittedName>
        <fullName evidence="11">ABC transporter permease</fullName>
    </submittedName>
</protein>
<evidence type="ECO:0000256" key="7">
    <source>
        <dbReference type="ARBA" id="ARBA00022989"/>
    </source>
</evidence>
<comment type="subcellular location">
    <subcellularLocation>
        <location evidence="1 9">Cell membrane</location>
        <topology evidence="1 9">Multi-pass membrane protein</topology>
    </subcellularLocation>
</comment>
<organism evidence="11 12">
    <name type="scientific">Paenibacillus contaminans</name>
    <dbReference type="NCBI Taxonomy" id="450362"/>
    <lineage>
        <taxon>Bacteria</taxon>
        <taxon>Bacillati</taxon>
        <taxon>Bacillota</taxon>
        <taxon>Bacilli</taxon>
        <taxon>Bacillales</taxon>
        <taxon>Paenibacillaceae</taxon>
        <taxon>Paenibacillus</taxon>
    </lineage>
</organism>
<dbReference type="PANTHER" id="PTHR32243:SF50">
    <property type="entry name" value="MALTOSE_MALTODEXTRIN TRANSPORT SYSTEM PERMEASE PROTEIN MALG"/>
    <property type="match status" value="1"/>
</dbReference>
<dbReference type="CDD" id="cd06261">
    <property type="entry name" value="TM_PBP2"/>
    <property type="match status" value="1"/>
</dbReference>
<dbReference type="InterPro" id="IPR000515">
    <property type="entry name" value="MetI-like"/>
</dbReference>
<feature type="transmembrane region" description="Helical" evidence="9">
    <location>
        <begin position="254"/>
        <end position="273"/>
    </location>
</feature>
<evidence type="ECO:0000256" key="4">
    <source>
        <dbReference type="ARBA" id="ARBA00022475"/>
    </source>
</evidence>
<evidence type="ECO:0000256" key="6">
    <source>
        <dbReference type="ARBA" id="ARBA00022692"/>
    </source>
</evidence>